<dbReference type="AlphaFoldDB" id="A0A6B2MQ42"/>
<reference evidence="1" key="1">
    <citation type="submission" date="2019-11" db="EMBL/GenBank/DDBJ databases">
        <title>Burkholderia cenocepacia CF.</title>
        <authorList>
            <person name="Vianna E.F."/>
            <person name="Marques E.A."/>
            <person name="Albano R.M."/>
            <person name="Leao R.S."/>
        </authorList>
    </citation>
    <scope>NUCLEOTIDE SEQUENCE</scope>
    <source>
        <strain evidence="1">MS-2140</strain>
    </source>
</reference>
<sequence>MARSPKKAEASAPHVSIDELLAEPALVRSPLWLNGRRKVAAIIADATVDPALLPENAIALVSLTAFAPSAPSRTMIDVPLYANDPGPDVLPAAWLKKSAA</sequence>
<evidence type="ECO:0000313" key="1">
    <source>
        <dbReference type="EMBL" id="NDV77069.1"/>
    </source>
</evidence>
<comment type="caution">
    <text evidence="1">The sequence shown here is derived from an EMBL/GenBank/DDBJ whole genome shotgun (WGS) entry which is preliminary data.</text>
</comment>
<protein>
    <submittedName>
        <fullName evidence="1">Uncharacterized protein</fullName>
    </submittedName>
</protein>
<dbReference type="EMBL" id="JAAEAM010000063">
    <property type="protein sequence ID" value="NDV77069.1"/>
    <property type="molecule type" value="Genomic_DNA"/>
</dbReference>
<organism evidence="1">
    <name type="scientific">Burkholderia cenocepacia</name>
    <dbReference type="NCBI Taxonomy" id="95486"/>
    <lineage>
        <taxon>Bacteria</taxon>
        <taxon>Pseudomonadati</taxon>
        <taxon>Pseudomonadota</taxon>
        <taxon>Betaproteobacteria</taxon>
        <taxon>Burkholderiales</taxon>
        <taxon>Burkholderiaceae</taxon>
        <taxon>Burkholderia</taxon>
        <taxon>Burkholderia cepacia complex</taxon>
    </lineage>
</organism>
<proteinExistence type="predicted"/>
<accession>A0A6B2MQ42</accession>
<name>A0A6B2MQ42_9BURK</name>
<gene>
    <name evidence="1" type="ORF">GFJ35_34220</name>
</gene>